<keyword evidence="3" id="KW-0597">Phosphoprotein</keyword>
<protein>
    <recommendedName>
        <fullName evidence="2">histidine kinase</fullName>
        <ecNumber evidence="2">2.7.13.3</ecNumber>
    </recommendedName>
</protein>
<dbReference type="InterPro" id="IPR000700">
    <property type="entry name" value="PAS-assoc_C"/>
</dbReference>
<dbReference type="SMART" id="SM00387">
    <property type="entry name" value="HATPase_c"/>
    <property type="match status" value="1"/>
</dbReference>
<dbReference type="AlphaFoldDB" id="A0A424Z3Y7"/>
<dbReference type="Pfam" id="PF08447">
    <property type="entry name" value="PAS_3"/>
    <property type="match status" value="1"/>
</dbReference>
<dbReference type="Gene3D" id="3.30.565.10">
    <property type="entry name" value="Histidine kinase-like ATPase, C-terminal domain"/>
    <property type="match status" value="1"/>
</dbReference>
<dbReference type="InterPro" id="IPR036890">
    <property type="entry name" value="HATPase_C_sf"/>
</dbReference>
<keyword evidence="4" id="KW-0808">Transferase</keyword>
<dbReference type="GO" id="GO:0004673">
    <property type="term" value="F:protein histidine kinase activity"/>
    <property type="evidence" value="ECO:0007669"/>
    <property type="project" value="UniProtKB-EC"/>
</dbReference>
<dbReference type="InterPro" id="IPR003594">
    <property type="entry name" value="HATPase_dom"/>
</dbReference>
<accession>A0A424Z3Y7</accession>
<evidence type="ECO:0000256" key="3">
    <source>
        <dbReference type="ARBA" id="ARBA00022553"/>
    </source>
</evidence>
<name>A0A424Z3Y7_9EURY</name>
<dbReference type="InterPro" id="IPR000014">
    <property type="entry name" value="PAS"/>
</dbReference>
<dbReference type="SMART" id="SM00086">
    <property type="entry name" value="PAC"/>
    <property type="match status" value="1"/>
</dbReference>
<evidence type="ECO:0000259" key="10">
    <source>
        <dbReference type="PROSITE" id="PS50113"/>
    </source>
</evidence>
<dbReference type="InterPro" id="IPR005467">
    <property type="entry name" value="His_kinase_dom"/>
</dbReference>
<dbReference type="EC" id="2.7.13.3" evidence="2"/>
<dbReference type="Proteomes" id="UP000284763">
    <property type="component" value="Unassembled WGS sequence"/>
</dbReference>
<dbReference type="PANTHER" id="PTHR41523:SF8">
    <property type="entry name" value="ETHYLENE RESPONSE SENSOR PROTEIN"/>
    <property type="match status" value="1"/>
</dbReference>
<dbReference type="CDD" id="cd00130">
    <property type="entry name" value="PAS"/>
    <property type="match status" value="1"/>
</dbReference>
<keyword evidence="7" id="KW-0067">ATP-binding</keyword>
<keyword evidence="5" id="KW-0547">Nucleotide-binding</keyword>
<proteinExistence type="predicted"/>
<sequence>KEFPQTFKGWADRVHPDDLEATSGLIRNFLGSESESYVAEFRFRTKQGAWMWIKGIGQIVERGDDGTPLRLIGTHTDITERKKFEEALRRNLEEKNILLSEIHHRVKNNMAVICSLLALQSDFAHGKINPETILQDLQTRIMSMAWVHELVYESNDFTRIPSGKLIDRVTGYLRNHYKPDDKEILVKIRSGDLFLDMNRSVPLTLFVNEVLTNAFKHAFCDRKQGTIEVTLEKREKGITFSVKDDGVGVPDLERLNRPDSFGYTIIHGLVSQLRGKLAFSTPPEGGLQVEAWFPGETIRDMAAAGPHSGEESENEA</sequence>
<comment type="caution">
    <text evidence="11">The sequence shown here is derived from an EMBL/GenBank/DDBJ whole genome shotgun (WGS) entry which is preliminary data.</text>
</comment>
<evidence type="ECO:0000313" key="12">
    <source>
        <dbReference type="Proteomes" id="UP000284763"/>
    </source>
</evidence>
<dbReference type="Pfam" id="PF07568">
    <property type="entry name" value="HisKA_2"/>
    <property type="match status" value="1"/>
</dbReference>
<organism evidence="11 12">
    <name type="scientific">Methanosalsum natronophilum</name>
    <dbReference type="NCBI Taxonomy" id="768733"/>
    <lineage>
        <taxon>Archaea</taxon>
        <taxon>Methanobacteriati</taxon>
        <taxon>Methanobacteriota</taxon>
        <taxon>Stenosarchaea group</taxon>
        <taxon>Methanomicrobia</taxon>
        <taxon>Methanosarcinales</taxon>
        <taxon>Methanosarcinaceae</taxon>
        <taxon>Methanosalsum</taxon>
    </lineage>
</organism>
<dbReference type="InterPro" id="IPR001610">
    <property type="entry name" value="PAC"/>
</dbReference>
<dbReference type="PROSITE" id="PS50109">
    <property type="entry name" value="HIS_KIN"/>
    <property type="match status" value="1"/>
</dbReference>
<evidence type="ECO:0000256" key="6">
    <source>
        <dbReference type="ARBA" id="ARBA00022777"/>
    </source>
</evidence>
<dbReference type="InterPro" id="IPR035965">
    <property type="entry name" value="PAS-like_dom_sf"/>
</dbReference>
<dbReference type="Pfam" id="PF02518">
    <property type="entry name" value="HATPase_c"/>
    <property type="match status" value="1"/>
</dbReference>
<dbReference type="SUPFAM" id="SSF55785">
    <property type="entry name" value="PYP-like sensor domain (PAS domain)"/>
    <property type="match status" value="1"/>
</dbReference>
<feature type="domain" description="Histidine kinase" evidence="9">
    <location>
        <begin position="101"/>
        <end position="297"/>
    </location>
</feature>
<evidence type="ECO:0000256" key="2">
    <source>
        <dbReference type="ARBA" id="ARBA00012438"/>
    </source>
</evidence>
<evidence type="ECO:0000256" key="1">
    <source>
        <dbReference type="ARBA" id="ARBA00000085"/>
    </source>
</evidence>
<comment type="catalytic activity">
    <reaction evidence="1">
        <text>ATP + protein L-histidine = ADP + protein N-phospho-L-histidine.</text>
        <dbReference type="EC" id="2.7.13.3"/>
    </reaction>
</comment>
<evidence type="ECO:0000256" key="8">
    <source>
        <dbReference type="ARBA" id="ARBA00023026"/>
    </source>
</evidence>
<dbReference type="PROSITE" id="PS50113">
    <property type="entry name" value="PAC"/>
    <property type="match status" value="1"/>
</dbReference>
<dbReference type="Gene3D" id="3.30.450.20">
    <property type="entry name" value="PAS domain"/>
    <property type="match status" value="1"/>
</dbReference>
<gene>
    <name evidence="11" type="ORF">D5R95_01360</name>
</gene>
<keyword evidence="8" id="KW-0843">Virulence</keyword>
<evidence type="ECO:0000256" key="7">
    <source>
        <dbReference type="ARBA" id="ARBA00022840"/>
    </source>
</evidence>
<dbReference type="EMBL" id="QZAB01000095">
    <property type="protein sequence ID" value="RQD91030.1"/>
    <property type="molecule type" value="Genomic_DNA"/>
</dbReference>
<dbReference type="InterPro" id="IPR011495">
    <property type="entry name" value="Sig_transdc_His_kin_sub2_dim/P"/>
</dbReference>
<evidence type="ECO:0000256" key="5">
    <source>
        <dbReference type="ARBA" id="ARBA00022741"/>
    </source>
</evidence>
<evidence type="ECO:0000259" key="9">
    <source>
        <dbReference type="PROSITE" id="PS50109"/>
    </source>
</evidence>
<feature type="domain" description="PAC" evidence="10">
    <location>
        <begin position="37"/>
        <end position="90"/>
    </location>
</feature>
<dbReference type="NCBIfam" id="TIGR00229">
    <property type="entry name" value="sensory_box"/>
    <property type="match status" value="1"/>
</dbReference>
<feature type="non-terminal residue" evidence="11">
    <location>
        <position position="1"/>
    </location>
</feature>
<dbReference type="GO" id="GO:0005524">
    <property type="term" value="F:ATP binding"/>
    <property type="evidence" value="ECO:0007669"/>
    <property type="project" value="UniProtKB-KW"/>
</dbReference>
<keyword evidence="6" id="KW-0418">Kinase</keyword>
<dbReference type="SUPFAM" id="SSF55874">
    <property type="entry name" value="ATPase domain of HSP90 chaperone/DNA topoisomerase II/histidine kinase"/>
    <property type="match status" value="1"/>
</dbReference>
<evidence type="ECO:0000256" key="4">
    <source>
        <dbReference type="ARBA" id="ARBA00022679"/>
    </source>
</evidence>
<dbReference type="InterPro" id="IPR013655">
    <property type="entry name" value="PAS_fold_3"/>
</dbReference>
<dbReference type="PANTHER" id="PTHR41523">
    <property type="entry name" value="TWO-COMPONENT SYSTEM SENSOR PROTEIN"/>
    <property type="match status" value="1"/>
</dbReference>
<evidence type="ECO:0000313" key="11">
    <source>
        <dbReference type="EMBL" id="RQD91030.1"/>
    </source>
</evidence>
<reference evidence="11 12" key="1">
    <citation type="submission" date="2018-08" db="EMBL/GenBank/DDBJ databases">
        <title>The metabolism and importance of syntrophic acetate oxidation coupled to methane or sulfide production in haloalkaline environments.</title>
        <authorList>
            <person name="Timmers P.H.A."/>
            <person name="Vavourakis C.D."/>
            <person name="Sorokin D.Y."/>
            <person name="Sinninghe Damste J.S."/>
            <person name="Muyzer G."/>
            <person name="Stams A.J.M."/>
            <person name="Plugge C.M."/>
        </authorList>
    </citation>
    <scope>NUCLEOTIDE SEQUENCE [LARGE SCALE GENOMIC DNA]</scope>
    <source>
        <strain evidence="11">MSAO_Arc3</strain>
    </source>
</reference>